<keyword evidence="1" id="KW-0175">Coiled coil</keyword>
<keyword evidence="5" id="KW-1185">Reference proteome</keyword>
<organism evidence="4 5">
    <name type="scientific">Colletotrichum sublineola</name>
    <name type="common">Sorghum anthracnose fungus</name>
    <dbReference type="NCBI Taxonomy" id="1173701"/>
    <lineage>
        <taxon>Eukaryota</taxon>
        <taxon>Fungi</taxon>
        <taxon>Dikarya</taxon>
        <taxon>Ascomycota</taxon>
        <taxon>Pezizomycotina</taxon>
        <taxon>Sordariomycetes</taxon>
        <taxon>Hypocreomycetidae</taxon>
        <taxon>Glomerellales</taxon>
        <taxon>Glomerellaceae</taxon>
        <taxon>Colletotrichum</taxon>
        <taxon>Colletotrichum graminicola species complex</taxon>
    </lineage>
</organism>
<feature type="compositionally biased region" description="Basic and acidic residues" evidence="2">
    <location>
        <begin position="401"/>
        <end position="414"/>
    </location>
</feature>
<dbReference type="InterPro" id="IPR027417">
    <property type="entry name" value="P-loop_NTPase"/>
</dbReference>
<feature type="region of interest" description="Disordered" evidence="2">
    <location>
        <begin position="374"/>
        <end position="422"/>
    </location>
</feature>
<dbReference type="OMA" id="WESKNPR"/>
<evidence type="ECO:0000256" key="2">
    <source>
        <dbReference type="SAM" id="MobiDB-lite"/>
    </source>
</evidence>
<dbReference type="Pfam" id="PF00350">
    <property type="entry name" value="Dynamin_N"/>
    <property type="match status" value="1"/>
</dbReference>
<reference evidence="5" key="1">
    <citation type="journal article" date="2014" name="Genome Announc.">
        <title>Draft genome sequence of Colletotrichum sublineola, a destructive pathogen of cultivated sorghum.</title>
        <authorList>
            <person name="Baroncelli R."/>
            <person name="Sanz-Martin J.M."/>
            <person name="Rech G.E."/>
            <person name="Sukno S.A."/>
            <person name="Thon M.R."/>
        </authorList>
    </citation>
    <scope>NUCLEOTIDE SEQUENCE [LARGE SCALE GENOMIC DNA]</scope>
    <source>
        <strain evidence="5">TX430BB</strain>
    </source>
</reference>
<feature type="domain" description="Dynamin N-terminal" evidence="3">
    <location>
        <begin position="70"/>
        <end position="308"/>
    </location>
</feature>
<evidence type="ECO:0000259" key="3">
    <source>
        <dbReference type="Pfam" id="PF00350"/>
    </source>
</evidence>
<accession>A0A066XRA1</accession>
<feature type="coiled-coil region" evidence="1">
    <location>
        <begin position="129"/>
        <end position="156"/>
    </location>
</feature>
<dbReference type="eggNOG" id="ENOG502RYNN">
    <property type="taxonomic scope" value="Eukaryota"/>
</dbReference>
<protein>
    <recommendedName>
        <fullName evidence="3">Dynamin N-terminal domain-containing protein</fullName>
    </recommendedName>
</protein>
<evidence type="ECO:0000313" key="4">
    <source>
        <dbReference type="EMBL" id="KDN71407.1"/>
    </source>
</evidence>
<dbReference type="PANTHER" id="PTHR36681:SF3">
    <property type="entry name" value="NUCLEAR GTPASE, GERMINAL CENTER-ASSOCIATED, TANDEM DUPLICATE 3"/>
    <property type="match status" value="1"/>
</dbReference>
<dbReference type="SUPFAM" id="SSF52540">
    <property type="entry name" value="P-loop containing nucleoside triphosphate hydrolases"/>
    <property type="match status" value="1"/>
</dbReference>
<evidence type="ECO:0000313" key="5">
    <source>
        <dbReference type="Proteomes" id="UP000027238"/>
    </source>
</evidence>
<dbReference type="EMBL" id="JMSE01000186">
    <property type="protein sequence ID" value="KDN71407.1"/>
    <property type="molecule type" value="Genomic_DNA"/>
</dbReference>
<dbReference type="PANTHER" id="PTHR36681">
    <property type="entry name" value="NUCLEAR GTPASE, GERMINAL CENTER-ASSOCIATED, TANDEM DUPLICATE 3"/>
    <property type="match status" value="1"/>
</dbReference>
<dbReference type="HOGENOM" id="CLU_005249_2_0_1"/>
<gene>
    <name evidence="4" type="ORF">CSUB01_06295</name>
</gene>
<dbReference type="STRING" id="1173701.A0A066XRA1"/>
<sequence>MADAPQPALHDIAQRVKAKEKARDKGMDLIEKLKEHLRDDPIGRNLEGLKDWNKSLDDLKVRFRSREILVGVIGETGLGKSSLINALLGCQIVPTSNSEACTAAVCIFGWNSDIANKKPYIADITFKSYEIVETELDQLKFELADLEETSRAQDENPDPEYDDRCAQAARQVRNVTSWSGLTKDQVRKASPEQIIQASPAFPGILKKADDDTESQEKFSKVIEAVSRQDFLDLLKPYVASSTGKRSGIQYWPLVEQVEVFLKSEVLRHGIKLVDLPGIMDATEGRAQIARDYFERLEKRIVATPATRAADNRAAADLILSEQETLILDMNDMLKPDSLCVAITKTDDIDCDSAEYEFPTDEILKICRELKHREAYEEDDSGEDEGYHNDGYQTGERRKRHNEALKRRVRQRAESIEPEDGSDFSRVDTGALKSRLKALCIRERNAELEQKVKENLLATRKKNRKSRMTTNTLTEVFPISSKAFQSLKRSNKEGGFEGFPDIKSTGIPDLKSWLDQVSLHYREEWVDGDIQYLQVLFDAVDGWNQGDDLLTLQLTGDEKTKVKNAINRLSAHLKEQINNKVRGTAHKNLATMKPLRNTTLKRKNLARKTAAKGEPELSLAVELLNQAVKGWESKNPRANVSTKSRHEKTHWSTYRACVIRDGDVFTRPSRNGRPKSTIDWMSDVSHAFWQCHFENWAYEFMRRIPTMNVRVQGTGSRVFTTWLKKIWEDEELPQSFRDLLKANAFKLEHLFNKYMLDVRDRIKRFQTESRKKRVPLKRKMAVHMRPGFEAAIQHKGNGFMAKQTQAVRAHTSAIGYNMFETLRNDLENQLADDIKKLSAAIANSWTDEKTGCGSLIKATMTSLCERLCGKKRRQKTSTRISNETEKRISDIISDWRSEWHRVFVRLPAPAHLLEEFEEVELAKEKVKMEGVDAEEIQQPILPKVRSEIFE</sequence>
<dbReference type="Gene3D" id="3.40.50.300">
    <property type="entry name" value="P-loop containing nucleotide triphosphate hydrolases"/>
    <property type="match status" value="1"/>
</dbReference>
<comment type="caution">
    <text evidence="4">The sequence shown here is derived from an EMBL/GenBank/DDBJ whole genome shotgun (WGS) entry which is preliminary data.</text>
</comment>
<dbReference type="OrthoDB" id="3598281at2759"/>
<proteinExistence type="predicted"/>
<evidence type="ECO:0000256" key="1">
    <source>
        <dbReference type="SAM" id="Coils"/>
    </source>
</evidence>
<name>A0A066XRA1_COLSU</name>
<dbReference type="InterPro" id="IPR045063">
    <property type="entry name" value="Dynamin_N"/>
</dbReference>
<dbReference type="AlphaFoldDB" id="A0A066XRA1"/>
<dbReference type="Proteomes" id="UP000027238">
    <property type="component" value="Unassembled WGS sequence"/>
</dbReference>